<dbReference type="Proteomes" id="UP000789366">
    <property type="component" value="Unassembled WGS sequence"/>
</dbReference>
<sequence>LASDNKNEIKKQFLNADETVKTSSITPQEHSNHMNISKIINIQNISSAIKVSKSIELVEIST</sequence>
<evidence type="ECO:0000313" key="2">
    <source>
        <dbReference type="Proteomes" id="UP000789366"/>
    </source>
</evidence>
<keyword evidence="2" id="KW-1185">Reference proteome</keyword>
<reference evidence="1" key="1">
    <citation type="submission" date="2021-06" db="EMBL/GenBank/DDBJ databases">
        <authorList>
            <person name="Kallberg Y."/>
            <person name="Tangrot J."/>
            <person name="Rosling A."/>
        </authorList>
    </citation>
    <scope>NUCLEOTIDE SEQUENCE</scope>
    <source>
        <strain evidence="1">28 12/20/2015</strain>
    </source>
</reference>
<organism evidence="1 2">
    <name type="scientific">Cetraspora pellucida</name>
    <dbReference type="NCBI Taxonomy" id="1433469"/>
    <lineage>
        <taxon>Eukaryota</taxon>
        <taxon>Fungi</taxon>
        <taxon>Fungi incertae sedis</taxon>
        <taxon>Mucoromycota</taxon>
        <taxon>Glomeromycotina</taxon>
        <taxon>Glomeromycetes</taxon>
        <taxon>Diversisporales</taxon>
        <taxon>Gigasporaceae</taxon>
        <taxon>Cetraspora</taxon>
    </lineage>
</organism>
<comment type="caution">
    <text evidence="1">The sequence shown here is derived from an EMBL/GenBank/DDBJ whole genome shotgun (WGS) entry which is preliminary data.</text>
</comment>
<feature type="non-terminal residue" evidence="1">
    <location>
        <position position="62"/>
    </location>
</feature>
<dbReference type="EMBL" id="CAJVPW010079818">
    <property type="protein sequence ID" value="CAG8800733.1"/>
    <property type="molecule type" value="Genomic_DNA"/>
</dbReference>
<protein>
    <submittedName>
        <fullName evidence="1">1520_t:CDS:1</fullName>
    </submittedName>
</protein>
<accession>A0ACA9RNJ4</accession>
<proteinExistence type="predicted"/>
<gene>
    <name evidence="1" type="ORF">SPELUC_LOCUS18044</name>
</gene>
<evidence type="ECO:0000313" key="1">
    <source>
        <dbReference type="EMBL" id="CAG8800733.1"/>
    </source>
</evidence>
<name>A0ACA9RNJ4_9GLOM</name>
<feature type="non-terminal residue" evidence="1">
    <location>
        <position position="1"/>
    </location>
</feature>